<protein>
    <submittedName>
        <fullName evidence="1">Uncharacterized protein</fullName>
    </submittedName>
</protein>
<gene>
    <name evidence="1" type="ORF">Goklo_001266</name>
</gene>
<evidence type="ECO:0000313" key="1">
    <source>
        <dbReference type="EMBL" id="MBA0668345.1"/>
    </source>
</evidence>
<organism evidence="1 2">
    <name type="scientific">Gossypium klotzschianum</name>
    <dbReference type="NCBI Taxonomy" id="34286"/>
    <lineage>
        <taxon>Eukaryota</taxon>
        <taxon>Viridiplantae</taxon>
        <taxon>Streptophyta</taxon>
        <taxon>Embryophyta</taxon>
        <taxon>Tracheophyta</taxon>
        <taxon>Spermatophyta</taxon>
        <taxon>Magnoliopsida</taxon>
        <taxon>eudicotyledons</taxon>
        <taxon>Gunneridae</taxon>
        <taxon>Pentapetalae</taxon>
        <taxon>rosids</taxon>
        <taxon>malvids</taxon>
        <taxon>Malvales</taxon>
        <taxon>Malvaceae</taxon>
        <taxon>Malvoideae</taxon>
        <taxon>Gossypium</taxon>
    </lineage>
</organism>
<name>A0A7J8VZX5_9ROSI</name>
<reference evidence="1 2" key="1">
    <citation type="journal article" date="2019" name="Genome Biol. Evol.">
        <title>Insights into the evolution of the New World diploid cottons (Gossypium, subgenus Houzingenia) based on genome sequencing.</title>
        <authorList>
            <person name="Grover C.E."/>
            <person name="Arick M.A. 2nd"/>
            <person name="Thrash A."/>
            <person name="Conover J.L."/>
            <person name="Sanders W.S."/>
            <person name="Peterson D.G."/>
            <person name="Frelichowski J.E."/>
            <person name="Scheffler J.A."/>
            <person name="Scheffler B.E."/>
            <person name="Wendel J.F."/>
        </authorList>
    </citation>
    <scope>NUCLEOTIDE SEQUENCE [LARGE SCALE GENOMIC DNA]</scope>
    <source>
        <strain evidence="1">57</strain>
        <tissue evidence="1">Leaf</tissue>
    </source>
</reference>
<feature type="non-terminal residue" evidence="1">
    <location>
        <position position="45"/>
    </location>
</feature>
<proteinExistence type="predicted"/>
<accession>A0A7J8VZX5</accession>
<evidence type="ECO:0000313" key="2">
    <source>
        <dbReference type="Proteomes" id="UP000593573"/>
    </source>
</evidence>
<comment type="caution">
    <text evidence="1">The sequence shown here is derived from an EMBL/GenBank/DDBJ whole genome shotgun (WGS) entry which is preliminary data.</text>
</comment>
<keyword evidence="2" id="KW-1185">Reference proteome</keyword>
<sequence>MVFRRGCRKRWAVCSRKSQKSKRKSCIWRPRWNLDYRSSKQSFEV</sequence>
<dbReference type="Proteomes" id="UP000593573">
    <property type="component" value="Unassembled WGS sequence"/>
</dbReference>
<dbReference type="AlphaFoldDB" id="A0A7J8VZX5"/>
<dbReference type="EMBL" id="JABFAB010000013">
    <property type="protein sequence ID" value="MBA0668345.1"/>
    <property type="molecule type" value="Genomic_DNA"/>
</dbReference>